<sequence length="169" mass="19514">MDSLQHRVPSWYVLQSKPRQAERAQLNLERQGYVVFLPRITVERIQRQRRQLAEEPLFPNYLFIRLQRWVDNWYPLRSTRGVARLVTFGQEPVAIDQQLIEAIMQRCAQRTGPPELQPGQPVEILDGPFAGLSAIFKAPQGEQRVHLLLNLLQRPITVSLPRAQVCAVS</sequence>
<dbReference type="InterPro" id="IPR008991">
    <property type="entry name" value="Translation_prot_SH3-like_sf"/>
</dbReference>
<keyword evidence="4" id="KW-0238">DNA-binding</keyword>
<dbReference type="GO" id="GO:0001073">
    <property type="term" value="F:transcription antitermination factor activity, DNA binding"/>
    <property type="evidence" value="ECO:0007669"/>
    <property type="project" value="UniProtKB-UniRule"/>
</dbReference>
<keyword evidence="7" id="KW-1185">Reference proteome</keyword>
<dbReference type="PANTHER" id="PTHR30265:SF7">
    <property type="entry name" value="TRANSCRIPTION ANTITERMINATION PROTEIN RFAH"/>
    <property type="match status" value="1"/>
</dbReference>
<evidence type="ECO:0000256" key="3">
    <source>
        <dbReference type="ARBA" id="ARBA00023163"/>
    </source>
</evidence>
<name>A0AAJ0XFU4_HALSE</name>
<accession>A0AAJ0XFU4</accession>
<dbReference type="Proteomes" id="UP001296967">
    <property type="component" value="Unassembled WGS sequence"/>
</dbReference>
<dbReference type="Gene3D" id="3.30.70.940">
    <property type="entry name" value="NusG, N-terminal domain"/>
    <property type="match status" value="1"/>
</dbReference>
<gene>
    <name evidence="4" type="primary">rfaH</name>
    <name evidence="6" type="ORF">CCR82_05870</name>
</gene>
<keyword evidence="1 4" id="KW-0889">Transcription antitermination</keyword>
<dbReference type="PANTHER" id="PTHR30265">
    <property type="entry name" value="RHO-INTERACTING TRANSCRIPTION TERMINATION FACTOR NUSG"/>
    <property type="match status" value="1"/>
</dbReference>
<dbReference type="GO" id="GO:0003677">
    <property type="term" value="F:DNA binding"/>
    <property type="evidence" value="ECO:0007669"/>
    <property type="project" value="UniProtKB-UniRule"/>
</dbReference>
<evidence type="ECO:0000259" key="5">
    <source>
        <dbReference type="SMART" id="SM00738"/>
    </source>
</evidence>
<keyword evidence="3 4" id="KW-0804">Transcription</keyword>
<evidence type="ECO:0000313" key="7">
    <source>
        <dbReference type="Proteomes" id="UP001296967"/>
    </source>
</evidence>
<comment type="similarity">
    <text evidence="4">Belongs to the RfaH family.</text>
</comment>
<dbReference type="CDD" id="cd06091">
    <property type="entry name" value="KOW_NusG"/>
    <property type="match status" value="1"/>
</dbReference>
<comment type="subunit">
    <text evidence="4">Interacts with both the nontemplate DNA and the RNA polymerase (RNAP).</text>
</comment>
<dbReference type="GO" id="GO:0005829">
    <property type="term" value="C:cytosol"/>
    <property type="evidence" value="ECO:0007669"/>
    <property type="project" value="TreeGrafter"/>
</dbReference>
<dbReference type="HAMAP" id="MF_00951">
    <property type="entry name" value="RfaH"/>
    <property type="match status" value="1"/>
</dbReference>
<evidence type="ECO:0000256" key="1">
    <source>
        <dbReference type="ARBA" id="ARBA00022814"/>
    </source>
</evidence>
<reference evidence="6" key="2">
    <citation type="journal article" date="2020" name="Microorganisms">
        <title>Osmotic Adaptation and Compatible Solute Biosynthesis of Phototrophic Bacteria as Revealed from Genome Analyses.</title>
        <authorList>
            <person name="Imhoff J.F."/>
            <person name="Rahn T."/>
            <person name="Kunzel S."/>
            <person name="Keller A."/>
            <person name="Neulinger S.C."/>
        </authorList>
    </citation>
    <scope>NUCLEOTIDE SEQUENCE</scope>
    <source>
        <strain evidence="6">DSM 4395</strain>
    </source>
</reference>
<dbReference type="InterPro" id="IPR036735">
    <property type="entry name" value="NGN_dom_sf"/>
</dbReference>
<evidence type="ECO:0000256" key="2">
    <source>
        <dbReference type="ARBA" id="ARBA00023015"/>
    </source>
</evidence>
<dbReference type="InterPro" id="IPR010215">
    <property type="entry name" value="Transcription_antiterm_RfaH"/>
</dbReference>
<protein>
    <recommendedName>
        <fullName evidence="4">Transcription antitermination protein RfaH</fullName>
    </recommendedName>
</protein>
<dbReference type="SUPFAM" id="SSF50104">
    <property type="entry name" value="Translation proteins SH3-like domain"/>
    <property type="match status" value="1"/>
</dbReference>
<dbReference type="CDD" id="cd09892">
    <property type="entry name" value="NGN_SP_RfaH"/>
    <property type="match status" value="1"/>
</dbReference>
<reference evidence="6" key="1">
    <citation type="submission" date="2017-05" db="EMBL/GenBank/DDBJ databases">
        <authorList>
            <person name="Imhoff J.F."/>
            <person name="Rahn T."/>
            <person name="Kuenzel S."/>
            <person name="Neulinger S.C."/>
        </authorList>
    </citation>
    <scope>NUCLEOTIDE SEQUENCE</scope>
    <source>
        <strain evidence="6">DSM 4395</strain>
    </source>
</reference>
<feature type="domain" description="NusG-like N-terminal" evidence="5">
    <location>
        <begin position="8"/>
        <end position="107"/>
    </location>
</feature>
<dbReference type="Pfam" id="PF02357">
    <property type="entry name" value="NusG"/>
    <property type="match status" value="1"/>
</dbReference>
<dbReference type="InterPro" id="IPR006645">
    <property type="entry name" value="NGN-like_dom"/>
</dbReference>
<organism evidence="6 7">
    <name type="scientific">Halochromatium salexigens</name>
    <name type="common">Chromatium salexigens</name>
    <dbReference type="NCBI Taxonomy" id="49447"/>
    <lineage>
        <taxon>Bacteria</taxon>
        <taxon>Pseudomonadati</taxon>
        <taxon>Pseudomonadota</taxon>
        <taxon>Gammaproteobacteria</taxon>
        <taxon>Chromatiales</taxon>
        <taxon>Chromatiaceae</taxon>
        <taxon>Halochromatium</taxon>
    </lineage>
</organism>
<comment type="caution">
    <text evidence="6">The sequence shown here is derived from an EMBL/GenBank/DDBJ whole genome shotgun (WGS) entry which is preliminary data.</text>
</comment>
<dbReference type="NCBIfam" id="NF006534">
    <property type="entry name" value="PRK09014.1"/>
    <property type="match status" value="1"/>
</dbReference>
<keyword evidence="2 4" id="KW-0805">Transcription regulation</keyword>
<dbReference type="AlphaFoldDB" id="A0AAJ0XFU4"/>
<dbReference type="SUPFAM" id="SSF82679">
    <property type="entry name" value="N-utilization substance G protein NusG, N-terminal domain"/>
    <property type="match status" value="1"/>
</dbReference>
<comment type="function">
    <text evidence="4">Enhances distal genes transcription elongation in a specialized subset of operons that encode extracytoplasmic components.</text>
</comment>
<dbReference type="EMBL" id="NHSF01000038">
    <property type="protein sequence ID" value="MBK5930062.1"/>
    <property type="molecule type" value="Genomic_DNA"/>
</dbReference>
<proteinExistence type="inferred from homology"/>
<dbReference type="SMART" id="SM00738">
    <property type="entry name" value="NGN"/>
    <property type="match status" value="1"/>
</dbReference>
<dbReference type="GO" id="GO:0006354">
    <property type="term" value="P:DNA-templated transcription elongation"/>
    <property type="evidence" value="ECO:0007669"/>
    <property type="project" value="InterPro"/>
</dbReference>
<evidence type="ECO:0000313" key="6">
    <source>
        <dbReference type="EMBL" id="MBK5930062.1"/>
    </source>
</evidence>
<evidence type="ECO:0000256" key="4">
    <source>
        <dbReference type="HAMAP-Rule" id="MF_00951"/>
    </source>
</evidence>
<dbReference type="NCBIfam" id="TIGR01955">
    <property type="entry name" value="RfaH"/>
    <property type="match status" value="1"/>
</dbReference>
<dbReference type="InterPro" id="IPR043425">
    <property type="entry name" value="NusG-like"/>
</dbReference>